<dbReference type="GO" id="GO:0007165">
    <property type="term" value="P:signal transduction"/>
    <property type="evidence" value="ECO:0007669"/>
    <property type="project" value="InterPro"/>
</dbReference>
<evidence type="ECO:0000256" key="1">
    <source>
        <dbReference type="SAM" id="Phobius"/>
    </source>
</evidence>
<dbReference type="Gene3D" id="6.10.340.10">
    <property type="match status" value="1"/>
</dbReference>
<sequence length="253" mass="28234">KSLRRRIILTMAVCIIGALILLTAVLTFQLFSTIDTFIAPPYGYTSLEALKIPIIITFIIIAVIIGIVTVFGVIRISGRITIPINELTKSIESIAEGDLSQEIPMDGRIRGNEIGILAQSFQNLLVTMRLGNKSYYQGDMTLAFANYNAALELFRTSKNLHGQGMCLNNLGNIYRNWGDYSRAKESYDNAIEIGEQMDDIGGLSPRYNNRGILFLSEEKWVEAMSDFEKALKLDKELDDDEGIASRKRNIGVL</sequence>
<dbReference type="InterPro" id="IPR011990">
    <property type="entry name" value="TPR-like_helical_dom_sf"/>
</dbReference>
<dbReference type="PROSITE" id="PS50885">
    <property type="entry name" value="HAMP"/>
    <property type="match status" value="1"/>
</dbReference>
<dbReference type="PANTHER" id="PTHR10098:SF108">
    <property type="entry name" value="TETRATRICOPEPTIDE REPEAT PROTEIN 28"/>
    <property type="match status" value="1"/>
</dbReference>
<name>X0WTY4_9ZZZZ</name>
<dbReference type="InterPro" id="IPR019734">
    <property type="entry name" value="TPR_rpt"/>
</dbReference>
<gene>
    <name evidence="3" type="ORF">S01H1_63257</name>
</gene>
<dbReference type="Gene3D" id="1.25.40.10">
    <property type="entry name" value="Tetratricopeptide repeat domain"/>
    <property type="match status" value="1"/>
</dbReference>
<dbReference type="SUPFAM" id="SSF158472">
    <property type="entry name" value="HAMP domain-like"/>
    <property type="match status" value="1"/>
</dbReference>
<dbReference type="SMART" id="SM00028">
    <property type="entry name" value="TPR"/>
    <property type="match status" value="3"/>
</dbReference>
<keyword evidence="1" id="KW-0472">Membrane</keyword>
<protein>
    <recommendedName>
        <fullName evidence="2">HAMP domain-containing protein</fullName>
    </recommendedName>
</protein>
<dbReference type="SMART" id="SM00304">
    <property type="entry name" value="HAMP"/>
    <property type="match status" value="1"/>
</dbReference>
<organism evidence="3">
    <name type="scientific">marine sediment metagenome</name>
    <dbReference type="NCBI Taxonomy" id="412755"/>
    <lineage>
        <taxon>unclassified sequences</taxon>
        <taxon>metagenomes</taxon>
        <taxon>ecological metagenomes</taxon>
    </lineage>
</organism>
<reference evidence="3" key="1">
    <citation type="journal article" date="2014" name="Front. Microbiol.">
        <title>High frequency of phylogenetically diverse reductive dehalogenase-homologous genes in deep subseafloor sedimentary metagenomes.</title>
        <authorList>
            <person name="Kawai M."/>
            <person name="Futagami T."/>
            <person name="Toyoda A."/>
            <person name="Takaki Y."/>
            <person name="Nishi S."/>
            <person name="Hori S."/>
            <person name="Arai W."/>
            <person name="Tsubouchi T."/>
            <person name="Morono Y."/>
            <person name="Uchiyama I."/>
            <person name="Ito T."/>
            <person name="Fujiyama A."/>
            <person name="Inagaki F."/>
            <person name="Takami H."/>
        </authorList>
    </citation>
    <scope>NUCLEOTIDE SEQUENCE</scope>
    <source>
        <strain evidence="3">Expedition CK06-06</strain>
    </source>
</reference>
<feature type="domain" description="HAMP" evidence="2">
    <location>
        <begin position="78"/>
        <end position="133"/>
    </location>
</feature>
<keyword evidence="1" id="KW-1133">Transmembrane helix</keyword>
<dbReference type="CDD" id="cd06225">
    <property type="entry name" value="HAMP"/>
    <property type="match status" value="1"/>
</dbReference>
<accession>X0WTY4</accession>
<feature type="non-terminal residue" evidence="3">
    <location>
        <position position="253"/>
    </location>
</feature>
<dbReference type="PANTHER" id="PTHR10098">
    <property type="entry name" value="RAPSYN-RELATED"/>
    <property type="match status" value="1"/>
</dbReference>
<evidence type="ECO:0000313" key="3">
    <source>
        <dbReference type="EMBL" id="GAG34100.1"/>
    </source>
</evidence>
<feature type="non-terminal residue" evidence="3">
    <location>
        <position position="1"/>
    </location>
</feature>
<dbReference type="Pfam" id="PF00672">
    <property type="entry name" value="HAMP"/>
    <property type="match status" value="1"/>
</dbReference>
<proteinExistence type="predicted"/>
<dbReference type="Pfam" id="PF13424">
    <property type="entry name" value="TPR_12"/>
    <property type="match status" value="1"/>
</dbReference>
<feature type="transmembrane region" description="Helical" evidence="1">
    <location>
        <begin position="52"/>
        <end position="74"/>
    </location>
</feature>
<dbReference type="AlphaFoldDB" id="X0WTY4"/>
<feature type="transmembrane region" description="Helical" evidence="1">
    <location>
        <begin position="7"/>
        <end position="32"/>
    </location>
</feature>
<dbReference type="InterPro" id="IPR003660">
    <property type="entry name" value="HAMP_dom"/>
</dbReference>
<dbReference type="GO" id="GO:0016020">
    <property type="term" value="C:membrane"/>
    <property type="evidence" value="ECO:0007669"/>
    <property type="project" value="InterPro"/>
</dbReference>
<dbReference type="PROSITE" id="PS50005">
    <property type="entry name" value="TPR"/>
    <property type="match status" value="2"/>
</dbReference>
<evidence type="ECO:0000259" key="2">
    <source>
        <dbReference type="PROSITE" id="PS50885"/>
    </source>
</evidence>
<keyword evidence="1" id="KW-0812">Transmembrane</keyword>
<dbReference type="EMBL" id="BARS01041609">
    <property type="protein sequence ID" value="GAG34100.1"/>
    <property type="molecule type" value="Genomic_DNA"/>
</dbReference>
<dbReference type="SUPFAM" id="SSF48452">
    <property type="entry name" value="TPR-like"/>
    <property type="match status" value="1"/>
</dbReference>
<comment type="caution">
    <text evidence="3">The sequence shown here is derived from an EMBL/GenBank/DDBJ whole genome shotgun (WGS) entry which is preliminary data.</text>
</comment>